<dbReference type="PANTHER" id="PTHR24024:SF18">
    <property type="entry name" value="SHORT-CHAIN COLLAGEN C4-LIKE"/>
    <property type="match status" value="1"/>
</dbReference>
<evidence type="ECO:0000256" key="1">
    <source>
        <dbReference type="SAM" id="Coils"/>
    </source>
</evidence>
<sequence>MEIWNREFYGRLAAGADGHVAASEYVCVDHQAQYIEGGAADTNGKLFYKWIVWTCFLNGIVAVKTRLLLNEDQPTTLQQMTLYQKLRAEVSTLTQKTSLLENSKLTEIIAEDKRLLLNDPDVMTQIKQMSLELQSLRQKTAQLEQESTQMKLDLGSAKTKVTQLETSNSGFGSVYTRWGRKDCPSNGTELVYAGVAGGGYYTHTGAAVNYVCLPHDPDFIQGDTPGGSATIYGSEYQDNHFGHNLYNNDVPCAVCRAVTKSSVVMIPGKIKCYGDWNQEFYGRLAAGADSQSAASEYVCIDHQAQYIEGGGVNDNGKLFYKVGAKCGSLPCPPYYDMAPMSCVVCSK</sequence>
<evidence type="ECO:0008006" key="4">
    <source>
        <dbReference type="Google" id="ProtNLM"/>
    </source>
</evidence>
<name>A0A8S3SWB2_MYTED</name>
<dbReference type="AlphaFoldDB" id="A0A8S3SWB2"/>
<dbReference type="GO" id="GO:0005615">
    <property type="term" value="C:extracellular space"/>
    <property type="evidence" value="ECO:0007669"/>
    <property type="project" value="TreeGrafter"/>
</dbReference>
<proteinExistence type="predicted"/>
<dbReference type="InterPro" id="IPR051077">
    <property type="entry name" value="Ca-dependent_lectin"/>
</dbReference>
<dbReference type="OrthoDB" id="6086925at2759"/>
<dbReference type="EMBL" id="CAJPWZ010001855">
    <property type="protein sequence ID" value="CAG2225630.1"/>
    <property type="molecule type" value="Genomic_DNA"/>
</dbReference>
<keyword evidence="1" id="KW-0175">Coiled coil</keyword>
<keyword evidence="3" id="KW-1185">Reference proteome</keyword>
<dbReference type="Proteomes" id="UP000683360">
    <property type="component" value="Unassembled WGS sequence"/>
</dbReference>
<reference evidence="2" key="1">
    <citation type="submission" date="2021-03" db="EMBL/GenBank/DDBJ databases">
        <authorList>
            <person name="Bekaert M."/>
        </authorList>
    </citation>
    <scope>NUCLEOTIDE SEQUENCE</scope>
</reference>
<feature type="coiled-coil region" evidence="1">
    <location>
        <begin position="126"/>
        <end position="153"/>
    </location>
</feature>
<gene>
    <name evidence="2" type="ORF">MEDL_38777</name>
</gene>
<accession>A0A8S3SWB2</accession>
<dbReference type="PANTHER" id="PTHR24024">
    <property type="entry name" value="PULMONARY SURFACTANT-ASSOCIATED PROTEIN A"/>
    <property type="match status" value="1"/>
</dbReference>
<evidence type="ECO:0000313" key="2">
    <source>
        <dbReference type="EMBL" id="CAG2225630.1"/>
    </source>
</evidence>
<organism evidence="2 3">
    <name type="scientific">Mytilus edulis</name>
    <name type="common">Blue mussel</name>
    <dbReference type="NCBI Taxonomy" id="6550"/>
    <lineage>
        <taxon>Eukaryota</taxon>
        <taxon>Metazoa</taxon>
        <taxon>Spiralia</taxon>
        <taxon>Lophotrochozoa</taxon>
        <taxon>Mollusca</taxon>
        <taxon>Bivalvia</taxon>
        <taxon>Autobranchia</taxon>
        <taxon>Pteriomorphia</taxon>
        <taxon>Mytilida</taxon>
        <taxon>Mytiloidea</taxon>
        <taxon>Mytilidae</taxon>
        <taxon>Mytilinae</taxon>
        <taxon>Mytilus</taxon>
    </lineage>
</organism>
<evidence type="ECO:0000313" key="3">
    <source>
        <dbReference type="Proteomes" id="UP000683360"/>
    </source>
</evidence>
<comment type="caution">
    <text evidence="2">The sequence shown here is derived from an EMBL/GenBank/DDBJ whole genome shotgun (WGS) entry which is preliminary data.</text>
</comment>
<protein>
    <recommendedName>
        <fullName evidence="4">Short-chain collagen C4</fullName>
    </recommendedName>
</protein>